<evidence type="ECO:0000256" key="6">
    <source>
        <dbReference type="ARBA" id="ARBA00023180"/>
    </source>
</evidence>
<evidence type="ECO:0000256" key="5">
    <source>
        <dbReference type="ARBA" id="ARBA00023136"/>
    </source>
</evidence>
<evidence type="ECO:0000256" key="1">
    <source>
        <dbReference type="ARBA" id="ARBA00004370"/>
    </source>
</evidence>
<dbReference type="PROSITE" id="PS51450">
    <property type="entry name" value="LRR"/>
    <property type="match status" value="1"/>
</dbReference>
<accession>A0A7J6FF91</accession>
<evidence type="ECO:0000313" key="7">
    <source>
        <dbReference type="EMBL" id="KAF4369352.1"/>
    </source>
</evidence>
<sequence>MGKKRVLAYWTCKALKLHVVPLILVILLSSMVSQSVDIDSDEKGSLLLFKSWVQDPSRSLSSWVGSNCSNWTGSPARTRLSCVSINLVNMNLSGQIHPNSSANFLFLNSWFCLKTILHAQSPSCFGNMQNLKSLNLSHNRFHGILPNTLMRLSQLTELVVSGNKDLGGIVPRWVGNFSTKLEKLALDSNSFLGEIPEELLHLESLKHLDFGTIIYLRAFVLDLSNNDLSGPLPSKIAVTTDKSGLLLLDLSHNRFFGTEKLTGIVSFTHLLVGEIPARIGNLTYLQVIDLSHNSLTGSIPLNIVGCFQLLALKLNDNNLSGEIQPELDALDGLKILDISNNKISGEIPLTLAGCKSLEIVDFSSKPSVWNVK</sequence>
<dbReference type="Pfam" id="PF13855">
    <property type="entry name" value="LRR_8"/>
    <property type="match status" value="1"/>
</dbReference>
<evidence type="ECO:0008006" key="9">
    <source>
        <dbReference type="Google" id="ProtNLM"/>
    </source>
</evidence>
<dbReference type="InterPro" id="IPR032675">
    <property type="entry name" value="LRR_dom_sf"/>
</dbReference>
<dbReference type="PRINTS" id="PR00019">
    <property type="entry name" value="LEURICHRPT"/>
</dbReference>
<dbReference type="FunFam" id="3.80.10.10:FF:000041">
    <property type="entry name" value="LRR receptor-like serine/threonine-protein kinase ERECTA"/>
    <property type="match status" value="2"/>
</dbReference>
<dbReference type="InterPro" id="IPR001611">
    <property type="entry name" value="Leu-rich_rpt"/>
</dbReference>
<dbReference type="SUPFAM" id="SSF52058">
    <property type="entry name" value="L domain-like"/>
    <property type="match status" value="1"/>
</dbReference>
<dbReference type="GO" id="GO:0016020">
    <property type="term" value="C:membrane"/>
    <property type="evidence" value="ECO:0007669"/>
    <property type="project" value="UniProtKB-SubCell"/>
</dbReference>
<evidence type="ECO:0000256" key="4">
    <source>
        <dbReference type="ARBA" id="ARBA00022737"/>
    </source>
</evidence>
<evidence type="ECO:0000256" key="2">
    <source>
        <dbReference type="ARBA" id="ARBA00022614"/>
    </source>
</evidence>
<dbReference type="PANTHER" id="PTHR48060:SF21">
    <property type="entry name" value="L DOMAIN-LIKE PROTEIN"/>
    <property type="match status" value="1"/>
</dbReference>
<dbReference type="InterPro" id="IPR053211">
    <property type="entry name" value="DNA_repair-toleration"/>
</dbReference>
<dbReference type="PANTHER" id="PTHR48060">
    <property type="entry name" value="DNA DAMAGE-REPAIR/TOLERATION PROTEIN DRT100"/>
    <property type="match status" value="1"/>
</dbReference>
<keyword evidence="4" id="KW-0677">Repeat</keyword>
<gene>
    <name evidence="7" type="ORF">F8388_019577</name>
</gene>
<dbReference type="Proteomes" id="UP000525078">
    <property type="component" value="Unassembled WGS sequence"/>
</dbReference>
<keyword evidence="6" id="KW-0325">Glycoprotein</keyword>
<keyword evidence="3" id="KW-0732">Signal</keyword>
<evidence type="ECO:0000256" key="3">
    <source>
        <dbReference type="ARBA" id="ARBA00022729"/>
    </source>
</evidence>
<comment type="caution">
    <text evidence="7">The sequence shown here is derived from an EMBL/GenBank/DDBJ whole genome shotgun (WGS) entry which is preliminary data.</text>
</comment>
<organism evidence="7 8">
    <name type="scientific">Cannabis sativa</name>
    <name type="common">Hemp</name>
    <name type="synonym">Marijuana</name>
    <dbReference type="NCBI Taxonomy" id="3483"/>
    <lineage>
        <taxon>Eukaryota</taxon>
        <taxon>Viridiplantae</taxon>
        <taxon>Streptophyta</taxon>
        <taxon>Embryophyta</taxon>
        <taxon>Tracheophyta</taxon>
        <taxon>Spermatophyta</taxon>
        <taxon>Magnoliopsida</taxon>
        <taxon>eudicotyledons</taxon>
        <taxon>Gunneridae</taxon>
        <taxon>Pentapetalae</taxon>
        <taxon>rosids</taxon>
        <taxon>fabids</taxon>
        <taxon>Rosales</taxon>
        <taxon>Cannabaceae</taxon>
        <taxon>Cannabis</taxon>
    </lineage>
</organism>
<reference evidence="7 8" key="1">
    <citation type="journal article" date="2020" name="bioRxiv">
        <title>Sequence and annotation of 42 cannabis genomes reveals extensive copy number variation in cannabinoid synthesis and pathogen resistance genes.</title>
        <authorList>
            <person name="Mckernan K.J."/>
            <person name="Helbert Y."/>
            <person name="Kane L.T."/>
            <person name="Ebling H."/>
            <person name="Zhang L."/>
            <person name="Liu B."/>
            <person name="Eaton Z."/>
            <person name="Mclaughlin S."/>
            <person name="Kingan S."/>
            <person name="Baybayan P."/>
            <person name="Concepcion G."/>
            <person name="Jordan M."/>
            <person name="Riva A."/>
            <person name="Barbazuk W."/>
            <person name="Harkins T."/>
        </authorList>
    </citation>
    <scope>NUCLEOTIDE SEQUENCE [LARGE SCALE GENOMIC DNA]</scope>
    <source>
        <strain evidence="8">cv. Jamaican Lion 4</strain>
        <tissue evidence="7">Leaf</tissue>
    </source>
</reference>
<dbReference type="Gene3D" id="3.80.10.10">
    <property type="entry name" value="Ribonuclease Inhibitor"/>
    <property type="match status" value="2"/>
</dbReference>
<proteinExistence type="predicted"/>
<name>A0A7J6FF91_CANSA</name>
<dbReference type="EMBL" id="JAATIP010000128">
    <property type="protein sequence ID" value="KAF4369352.1"/>
    <property type="molecule type" value="Genomic_DNA"/>
</dbReference>
<dbReference type="AlphaFoldDB" id="A0A7J6FF91"/>
<keyword evidence="5" id="KW-0472">Membrane</keyword>
<protein>
    <recommendedName>
        <fullName evidence="9">Leucine-rich repeat-containing N-terminal plant-type domain-containing protein</fullName>
    </recommendedName>
</protein>
<keyword evidence="2" id="KW-0433">Leucine-rich repeat</keyword>
<dbReference type="Pfam" id="PF00560">
    <property type="entry name" value="LRR_1"/>
    <property type="match status" value="4"/>
</dbReference>
<comment type="subcellular location">
    <subcellularLocation>
        <location evidence="1">Membrane</location>
    </subcellularLocation>
</comment>
<evidence type="ECO:0000313" key="8">
    <source>
        <dbReference type="Proteomes" id="UP000525078"/>
    </source>
</evidence>